<keyword evidence="1" id="KW-0145">Chemotaxis</keyword>
<evidence type="ECO:0000256" key="4">
    <source>
        <dbReference type="SAM" id="Coils"/>
    </source>
</evidence>
<evidence type="ECO:0000256" key="1">
    <source>
        <dbReference type="ARBA" id="ARBA00022500"/>
    </source>
</evidence>
<keyword evidence="5" id="KW-1133">Transmembrane helix</keyword>
<feature type="transmembrane region" description="Helical" evidence="5">
    <location>
        <begin position="184"/>
        <end position="204"/>
    </location>
</feature>
<dbReference type="CDD" id="cd11386">
    <property type="entry name" value="MCP_signal"/>
    <property type="match status" value="1"/>
</dbReference>
<dbReference type="PROSITE" id="PS50111">
    <property type="entry name" value="CHEMOTAXIS_TRANSDUC_2"/>
    <property type="match status" value="1"/>
</dbReference>
<dbReference type="EMBL" id="FRAD01000006">
    <property type="protein sequence ID" value="SHJ77291.1"/>
    <property type="molecule type" value="Genomic_DNA"/>
</dbReference>
<dbReference type="AlphaFoldDB" id="A0A1M6M1C2"/>
<name>A0A1M6M1C2_9CLOT</name>
<keyword evidence="9" id="KW-1185">Reference proteome</keyword>
<feature type="domain" description="Methyl-accepting transducer" evidence="6">
    <location>
        <begin position="316"/>
        <end position="545"/>
    </location>
</feature>
<protein>
    <submittedName>
        <fullName evidence="8">Methyl-accepting chemotaxis protein</fullName>
    </submittedName>
</protein>
<dbReference type="Gene3D" id="1.10.287.950">
    <property type="entry name" value="Methyl-accepting chemotaxis protein"/>
    <property type="match status" value="1"/>
</dbReference>
<dbReference type="InterPro" id="IPR004089">
    <property type="entry name" value="MCPsignal_dom"/>
</dbReference>
<dbReference type="SUPFAM" id="SSF58104">
    <property type="entry name" value="Methyl-accepting chemotaxis protein (MCP) signaling domain"/>
    <property type="match status" value="1"/>
</dbReference>
<feature type="coiled-coil region" evidence="4">
    <location>
        <begin position="363"/>
        <end position="400"/>
    </location>
</feature>
<evidence type="ECO:0000259" key="7">
    <source>
        <dbReference type="PROSITE" id="PS50192"/>
    </source>
</evidence>
<dbReference type="Proteomes" id="UP000183952">
    <property type="component" value="Unassembled WGS sequence"/>
</dbReference>
<dbReference type="RefSeq" id="WP_178139220.1">
    <property type="nucleotide sequence ID" value="NZ_FRAD01000006.1"/>
</dbReference>
<feature type="transmembrane region" description="Helical" evidence="5">
    <location>
        <begin position="20"/>
        <end position="40"/>
    </location>
</feature>
<sequence>MDEKRKMVSVSQLMKNMSRITSISLIVSMVAAILVLGISYKTSSLNSQRLKLNTYSQQLKDGSDYLTDQVRYYAITGDEKYLDNYNKEVNETKRRDKALEEINNIGIKTEEKNTIEEALNKSNKLAEKETKAIEYVKNGEKDGAEKILFDKEYFTDKEEIDNLTIKFADMIETRANNSSKISQIILTLSIIVLIVILAIILRINAHYNKEIKSKVVEPIEIIKDKFILLSQGNLNIEVPIEENDTELGQLVFAVKKTQGFLKEYIDDIDSILNKISQKDMTVTIEKEYIGDFVNIKNSLENIIIYLNNNFLEIREAIGQVNGGSEQVSATAQSLSQGATEQASVVEELLASMNEINQQVHATAQRAKDTNDITEELAENIEKSNEQMVDMVKAMDEIEKTSADISSIIKAIDAIAEQTNLLALNAAIESARAGEAGRGFAVVADEVRKLAEQSSEAVKQTAKLIESEINAVNKGKNIADDTARSLEKVVKNINRVTEIVNEIKADTLEQSQSISQVNAGIDQISEVVQSNSAIAEESAAASEELTAQSDTLNSMVQEFKLR</sequence>
<evidence type="ECO:0000259" key="6">
    <source>
        <dbReference type="PROSITE" id="PS50111"/>
    </source>
</evidence>
<evidence type="ECO:0000313" key="9">
    <source>
        <dbReference type="Proteomes" id="UP000183952"/>
    </source>
</evidence>
<evidence type="ECO:0000256" key="2">
    <source>
        <dbReference type="ARBA" id="ARBA00029447"/>
    </source>
</evidence>
<gene>
    <name evidence="8" type="ORF">SAMN02745248_00904</name>
</gene>
<dbReference type="GO" id="GO:0006935">
    <property type="term" value="P:chemotaxis"/>
    <property type="evidence" value="ECO:0007669"/>
    <property type="project" value="UniProtKB-KW"/>
</dbReference>
<accession>A0A1M6M1C2</accession>
<dbReference type="Gene3D" id="6.10.340.10">
    <property type="match status" value="1"/>
</dbReference>
<dbReference type="PROSITE" id="PS50192">
    <property type="entry name" value="T_SNARE"/>
    <property type="match status" value="1"/>
</dbReference>
<dbReference type="PANTHER" id="PTHR43531">
    <property type="entry name" value="PROTEIN ICFG"/>
    <property type="match status" value="1"/>
</dbReference>
<proteinExistence type="inferred from homology"/>
<dbReference type="InterPro" id="IPR051310">
    <property type="entry name" value="MCP_chemotaxis"/>
</dbReference>
<dbReference type="InterPro" id="IPR000727">
    <property type="entry name" value="T_SNARE_dom"/>
</dbReference>
<dbReference type="Pfam" id="PF00015">
    <property type="entry name" value="MCPsignal"/>
    <property type="match status" value="1"/>
</dbReference>
<keyword evidence="5" id="KW-0812">Transmembrane</keyword>
<evidence type="ECO:0000313" key="8">
    <source>
        <dbReference type="EMBL" id="SHJ77291.1"/>
    </source>
</evidence>
<organism evidence="8 9">
    <name type="scientific">Hathewaya proteolytica DSM 3090</name>
    <dbReference type="NCBI Taxonomy" id="1121331"/>
    <lineage>
        <taxon>Bacteria</taxon>
        <taxon>Bacillati</taxon>
        <taxon>Bacillota</taxon>
        <taxon>Clostridia</taxon>
        <taxon>Eubacteriales</taxon>
        <taxon>Clostridiaceae</taxon>
        <taxon>Hathewaya</taxon>
    </lineage>
</organism>
<evidence type="ECO:0000256" key="3">
    <source>
        <dbReference type="PROSITE-ProRule" id="PRU00284"/>
    </source>
</evidence>
<keyword evidence="3" id="KW-0807">Transducer</keyword>
<comment type="similarity">
    <text evidence="2">Belongs to the methyl-accepting chemotaxis (MCP) protein family.</text>
</comment>
<feature type="domain" description="T-SNARE coiled-coil homology" evidence="7">
    <location>
        <begin position="475"/>
        <end position="537"/>
    </location>
</feature>
<dbReference type="GO" id="GO:0005886">
    <property type="term" value="C:plasma membrane"/>
    <property type="evidence" value="ECO:0007669"/>
    <property type="project" value="TreeGrafter"/>
</dbReference>
<keyword evidence="4" id="KW-0175">Coiled coil</keyword>
<dbReference type="STRING" id="1121331.SAMN02745248_00904"/>
<dbReference type="SMART" id="SM00283">
    <property type="entry name" value="MA"/>
    <property type="match status" value="1"/>
</dbReference>
<feature type="coiled-coil region" evidence="4">
    <location>
        <begin position="82"/>
        <end position="128"/>
    </location>
</feature>
<dbReference type="GO" id="GO:0004888">
    <property type="term" value="F:transmembrane signaling receptor activity"/>
    <property type="evidence" value="ECO:0007669"/>
    <property type="project" value="TreeGrafter"/>
</dbReference>
<reference evidence="8 9" key="1">
    <citation type="submission" date="2016-11" db="EMBL/GenBank/DDBJ databases">
        <authorList>
            <person name="Jaros S."/>
            <person name="Januszkiewicz K."/>
            <person name="Wedrychowicz H."/>
        </authorList>
    </citation>
    <scope>NUCLEOTIDE SEQUENCE [LARGE SCALE GENOMIC DNA]</scope>
    <source>
        <strain evidence="8 9">DSM 3090</strain>
    </source>
</reference>
<keyword evidence="5" id="KW-0472">Membrane</keyword>
<evidence type="ECO:0000256" key="5">
    <source>
        <dbReference type="SAM" id="Phobius"/>
    </source>
</evidence>
<dbReference type="GO" id="GO:0007165">
    <property type="term" value="P:signal transduction"/>
    <property type="evidence" value="ECO:0007669"/>
    <property type="project" value="UniProtKB-KW"/>
</dbReference>
<dbReference type="PANTHER" id="PTHR43531:SF11">
    <property type="entry name" value="METHYL-ACCEPTING CHEMOTAXIS PROTEIN 3"/>
    <property type="match status" value="1"/>
</dbReference>